<evidence type="ECO:0000259" key="8">
    <source>
        <dbReference type="Pfam" id="PF02687"/>
    </source>
</evidence>
<accession>A0A6P1M4U8</accession>
<dbReference type="Pfam" id="PF02687">
    <property type="entry name" value="FtsX"/>
    <property type="match status" value="1"/>
</dbReference>
<dbReference type="Pfam" id="PF12704">
    <property type="entry name" value="MacB_PCD"/>
    <property type="match status" value="1"/>
</dbReference>
<feature type="domain" description="ABC3 transporter permease C-terminal" evidence="8">
    <location>
        <begin position="287"/>
        <end position="400"/>
    </location>
</feature>
<dbReference type="GO" id="GO:0005886">
    <property type="term" value="C:plasma membrane"/>
    <property type="evidence" value="ECO:0007669"/>
    <property type="project" value="UniProtKB-SubCell"/>
</dbReference>
<dbReference type="Proteomes" id="UP000464954">
    <property type="component" value="Chromosome"/>
</dbReference>
<evidence type="ECO:0000313" key="10">
    <source>
        <dbReference type="EMBL" id="QHI69610.1"/>
    </source>
</evidence>
<proteinExistence type="inferred from homology"/>
<feature type="transmembrane region" description="Helical" evidence="7">
    <location>
        <begin position="21"/>
        <end position="41"/>
    </location>
</feature>
<feature type="transmembrane region" description="Helical" evidence="7">
    <location>
        <begin position="280"/>
        <end position="308"/>
    </location>
</feature>
<sequence>MSLIYNIESTWLSLKHHAFRSLLAMLGVVLGVAAVVGMLAVSEGAKRESIERIQQQGVDNIIIHSEKPNANATGGENIFFYGITREDLTHFQTVFDNIKRVVPIVGLRQTVYVNGRPSDIALVGTTPDFITVSRSENADPRGRWLTDADREMASMVCSVGTEAARQMFGLEDPLGKPVSVYGATFQVVGLIENPLLSKVAGKYDINNMIFVDYETLLSIFNRDFMAVEADYVYVQVDDLDYLKNTADRIRTYLAESHELPDYTISVPYELLLAEQATQRVFTVVMGSIAAISLLVGGIGIMNIMLANIYERTKEIGTLRALGAPRRTILVQFLFEAVTLTGLGGVLGVGIGFLIALLIKHTADMPTIVTPASVIVALTVSVFTGIIFGTHPAWKAASLSPIEALRR</sequence>
<dbReference type="EMBL" id="CP047593">
    <property type="protein sequence ID" value="QHI69610.1"/>
    <property type="molecule type" value="Genomic_DNA"/>
</dbReference>
<evidence type="ECO:0000256" key="1">
    <source>
        <dbReference type="ARBA" id="ARBA00004651"/>
    </source>
</evidence>
<evidence type="ECO:0000256" key="6">
    <source>
        <dbReference type="ARBA" id="ARBA00038076"/>
    </source>
</evidence>
<reference evidence="10 11" key="1">
    <citation type="submission" date="2020-01" db="EMBL/GenBank/DDBJ databases">
        <title>Ponticoccus aerotolerans gen. nov., sp. nov., an anaerobic bacterium and proposal of Ponticoccusceae fam. nov., Ponticoccusles ord. nov. and Ponticoccuse classis nov. in the phylum Kiritimatiellaeota.</title>
        <authorList>
            <person name="Zhou L.Y."/>
            <person name="Du Z.J."/>
        </authorList>
    </citation>
    <scope>NUCLEOTIDE SEQUENCE [LARGE SCALE GENOMIC DNA]</scope>
    <source>
        <strain evidence="10 11">S-5007</strain>
    </source>
</reference>
<keyword evidence="3 7" id="KW-0812">Transmembrane</keyword>
<gene>
    <name evidence="10" type="ORF">GT409_09120</name>
</gene>
<organism evidence="10 11">
    <name type="scientific">Tichowtungia aerotolerans</name>
    <dbReference type="NCBI Taxonomy" id="2697043"/>
    <lineage>
        <taxon>Bacteria</taxon>
        <taxon>Pseudomonadati</taxon>
        <taxon>Kiritimatiellota</taxon>
        <taxon>Tichowtungiia</taxon>
        <taxon>Tichowtungiales</taxon>
        <taxon>Tichowtungiaceae</taxon>
        <taxon>Tichowtungia</taxon>
    </lineage>
</organism>
<keyword evidence="5 7" id="KW-0472">Membrane</keyword>
<dbReference type="PANTHER" id="PTHR30572:SF4">
    <property type="entry name" value="ABC TRANSPORTER PERMEASE YTRF"/>
    <property type="match status" value="1"/>
</dbReference>
<protein>
    <submittedName>
        <fullName evidence="10">FtsX-like permease family protein</fullName>
    </submittedName>
</protein>
<evidence type="ECO:0000313" key="11">
    <source>
        <dbReference type="Proteomes" id="UP000464954"/>
    </source>
</evidence>
<dbReference type="KEGG" id="taer:GT409_09120"/>
<keyword evidence="2" id="KW-1003">Cell membrane</keyword>
<name>A0A6P1M4U8_9BACT</name>
<keyword evidence="4 7" id="KW-1133">Transmembrane helix</keyword>
<dbReference type="PANTHER" id="PTHR30572">
    <property type="entry name" value="MEMBRANE COMPONENT OF TRANSPORTER-RELATED"/>
    <property type="match status" value="1"/>
</dbReference>
<dbReference type="InterPro" id="IPR003838">
    <property type="entry name" value="ABC3_permease_C"/>
</dbReference>
<dbReference type="GO" id="GO:0022857">
    <property type="term" value="F:transmembrane transporter activity"/>
    <property type="evidence" value="ECO:0007669"/>
    <property type="project" value="TreeGrafter"/>
</dbReference>
<evidence type="ECO:0000256" key="5">
    <source>
        <dbReference type="ARBA" id="ARBA00023136"/>
    </source>
</evidence>
<keyword evidence="11" id="KW-1185">Reference proteome</keyword>
<evidence type="ECO:0000256" key="3">
    <source>
        <dbReference type="ARBA" id="ARBA00022692"/>
    </source>
</evidence>
<dbReference type="AlphaFoldDB" id="A0A6P1M4U8"/>
<evidence type="ECO:0000259" key="9">
    <source>
        <dbReference type="Pfam" id="PF12704"/>
    </source>
</evidence>
<dbReference type="InterPro" id="IPR050250">
    <property type="entry name" value="Macrolide_Exporter_MacB"/>
</dbReference>
<dbReference type="RefSeq" id="WP_160628792.1">
    <property type="nucleotide sequence ID" value="NZ_CP047593.1"/>
</dbReference>
<comment type="similarity">
    <text evidence="6">Belongs to the ABC-4 integral membrane protein family.</text>
</comment>
<comment type="subcellular location">
    <subcellularLocation>
        <location evidence="1">Cell membrane</location>
        <topology evidence="1">Multi-pass membrane protein</topology>
    </subcellularLocation>
</comment>
<evidence type="ECO:0000256" key="4">
    <source>
        <dbReference type="ARBA" id="ARBA00022989"/>
    </source>
</evidence>
<feature type="transmembrane region" description="Helical" evidence="7">
    <location>
        <begin position="364"/>
        <end position="387"/>
    </location>
</feature>
<evidence type="ECO:0000256" key="2">
    <source>
        <dbReference type="ARBA" id="ARBA00022475"/>
    </source>
</evidence>
<feature type="transmembrane region" description="Helical" evidence="7">
    <location>
        <begin position="329"/>
        <end position="358"/>
    </location>
</feature>
<feature type="domain" description="MacB-like periplasmic core" evidence="9">
    <location>
        <begin position="21"/>
        <end position="251"/>
    </location>
</feature>
<evidence type="ECO:0000256" key="7">
    <source>
        <dbReference type="SAM" id="Phobius"/>
    </source>
</evidence>
<dbReference type="InterPro" id="IPR025857">
    <property type="entry name" value="MacB_PCD"/>
</dbReference>